<name>A0ABW0NGQ1_9BURK</name>
<keyword evidence="3" id="KW-0418">Kinase</keyword>
<dbReference type="NCBIfam" id="TIGR03071">
    <property type="entry name" value="couple_hipA"/>
    <property type="match status" value="1"/>
</dbReference>
<evidence type="ECO:0000259" key="5">
    <source>
        <dbReference type="Pfam" id="PF13657"/>
    </source>
</evidence>
<gene>
    <name evidence="6" type="ORF">ACFPOE_16390</name>
</gene>
<dbReference type="Pfam" id="PF13657">
    <property type="entry name" value="Couple_hipA"/>
    <property type="match status" value="1"/>
</dbReference>
<feature type="domain" description="HipA N-terminal subdomain 1" evidence="5">
    <location>
        <begin position="4"/>
        <end position="108"/>
    </location>
</feature>
<dbReference type="EMBL" id="JBHSMF010000009">
    <property type="protein sequence ID" value="MFC5499128.1"/>
    <property type="molecule type" value="Genomic_DNA"/>
</dbReference>
<dbReference type="InterPro" id="IPR012893">
    <property type="entry name" value="HipA-like_C"/>
</dbReference>
<evidence type="ECO:0000313" key="7">
    <source>
        <dbReference type="Proteomes" id="UP001596037"/>
    </source>
</evidence>
<evidence type="ECO:0000256" key="1">
    <source>
        <dbReference type="ARBA" id="ARBA00010164"/>
    </source>
</evidence>
<keyword evidence="7" id="KW-1185">Reference proteome</keyword>
<organism evidence="6 7">
    <name type="scientific">Caenimonas terrae</name>
    <dbReference type="NCBI Taxonomy" id="696074"/>
    <lineage>
        <taxon>Bacteria</taxon>
        <taxon>Pseudomonadati</taxon>
        <taxon>Pseudomonadota</taxon>
        <taxon>Betaproteobacteria</taxon>
        <taxon>Burkholderiales</taxon>
        <taxon>Comamonadaceae</taxon>
        <taxon>Caenimonas</taxon>
    </lineage>
</organism>
<evidence type="ECO:0000313" key="6">
    <source>
        <dbReference type="EMBL" id="MFC5499128.1"/>
    </source>
</evidence>
<accession>A0ABW0NGQ1</accession>
<keyword evidence="2" id="KW-0808">Transferase</keyword>
<dbReference type="RefSeq" id="WP_376851257.1">
    <property type="nucleotide sequence ID" value="NZ_JBHSMF010000009.1"/>
</dbReference>
<feature type="domain" description="HipA-like C-terminal" evidence="4">
    <location>
        <begin position="155"/>
        <end position="394"/>
    </location>
</feature>
<evidence type="ECO:0000256" key="2">
    <source>
        <dbReference type="ARBA" id="ARBA00022679"/>
    </source>
</evidence>
<evidence type="ECO:0000256" key="3">
    <source>
        <dbReference type="ARBA" id="ARBA00022777"/>
    </source>
</evidence>
<sequence length="448" mass="49489">MTTLNVWAGEDLVGALGHDPQANRFSFDYAPEWVHAPGSFPLSPQLPLQRPVGETPEQHSAQVRQFFENLLPEGEALDHAALTAGTTRSNLVGLLIAIGKETAGALRVTLAADKAATPDHPVRSHLREITPDQLSERIRQRENVPFSVWDGKVRLSIAGYQDKIAVYEREGRWFLVEGGPLASTEIVKPLPMRSQLAALPANEHMCMRLARRIGLAAASTRLVHVPEPVLLVHRFDRVETKEGVRRLHIVDGCQALGLAVSMKYERAYGDTPEVANLRDGASLPRLFALVDQSPVPAVDRLGLLRWAIFQVLISNTDAHGKNVSFFCDARGLRLAPAYDMVCMDALDAGFSHTYAMAIGDAFTEEALTPYEWAHFGHLCKLPFRLVAHELEGLADKVISIMDAFLGEMISQSVPSAVAQRFQEVVMATCTRQRAHAPQIARFKRSDFQ</sequence>
<proteinExistence type="inferred from homology"/>
<comment type="similarity">
    <text evidence="1">Belongs to the HipA Ser/Thr kinase family.</text>
</comment>
<evidence type="ECO:0000259" key="4">
    <source>
        <dbReference type="Pfam" id="PF07804"/>
    </source>
</evidence>
<reference evidence="7" key="1">
    <citation type="journal article" date="2019" name="Int. J. Syst. Evol. Microbiol.">
        <title>The Global Catalogue of Microorganisms (GCM) 10K type strain sequencing project: providing services to taxonomists for standard genome sequencing and annotation.</title>
        <authorList>
            <consortium name="The Broad Institute Genomics Platform"/>
            <consortium name="The Broad Institute Genome Sequencing Center for Infectious Disease"/>
            <person name="Wu L."/>
            <person name="Ma J."/>
        </authorList>
    </citation>
    <scope>NUCLEOTIDE SEQUENCE [LARGE SCALE GENOMIC DNA]</scope>
    <source>
        <strain evidence="7">CCUG 57401</strain>
    </source>
</reference>
<dbReference type="Pfam" id="PF07804">
    <property type="entry name" value="HipA_C"/>
    <property type="match status" value="1"/>
</dbReference>
<protein>
    <submittedName>
        <fullName evidence="6">HipA domain-containing protein</fullName>
    </submittedName>
</protein>
<dbReference type="PANTHER" id="PTHR37419:SF1">
    <property type="entry name" value="SERINE_THREONINE-PROTEIN KINASE TOXIN HIPA"/>
    <property type="match status" value="1"/>
</dbReference>
<dbReference type="InterPro" id="IPR052028">
    <property type="entry name" value="HipA_Ser/Thr_kinase"/>
</dbReference>
<comment type="caution">
    <text evidence="6">The sequence shown here is derived from an EMBL/GenBank/DDBJ whole genome shotgun (WGS) entry which is preliminary data.</text>
</comment>
<dbReference type="Proteomes" id="UP001596037">
    <property type="component" value="Unassembled WGS sequence"/>
</dbReference>
<dbReference type="InterPro" id="IPR017508">
    <property type="entry name" value="HipA_N1"/>
</dbReference>
<dbReference type="Gene3D" id="1.10.1070.20">
    <property type="match status" value="1"/>
</dbReference>
<dbReference type="PANTHER" id="PTHR37419">
    <property type="entry name" value="SERINE/THREONINE-PROTEIN KINASE TOXIN HIPA"/>
    <property type="match status" value="1"/>
</dbReference>